<keyword evidence="4 7" id="KW-1133">Transmembrane helix</keyword>
<evidence type="ECO:0000256" key="5">
    <source>
        <dbReference type="ARBA" id="ARBA00023136"/>
    </source>
</evidence>
<dbReference type="EMBL" id="KB007857">
    <property type="protein sequence ID" value="ELR23265.1"/>
    <property type="molecule type" value="Genomic_DNA"/>
</dbReference>
<dbReference type="GeneID" id="14924238"/>
<feature type="transmembrane region" description="Helical" evidence="7">
    <location>
        <begin position="168"/>
        <end position="188"/>
    </location>
</feature>
<feature type="transmembrane region" description="Helical" evidence="7">
    <location>
        <begin position="77"/>
        <end position="102"/>
    </location>
</feature>
<evidence type="ECO:0000256" key="6">
    <source>
        <dbReference type="SAM" id="MobiDB-lite"/>
    </source>
</evidence>
<gene>
    <name evidence="8" type="ORF">ACA1_068490</name>
</gene>
<comment type="subcellular location">
    <subcellularLocation>
        <location evidence="1">Membrane</location>
        <topology evidence="1">Multi-pass membrane protein</topology>
    </subcellularLocation>
</comment>
<feature type="transmembrane region" description="Helical" evidence="7">
    <location>
        <begin position="414"/>
        <end position="434"/>
    </location>
</feature>
<sequence length="516" mass="55517">MEAQEKGKEGGGGEMLRSTEKDPHGDTSMLQSFGYDQELSRSLGPLTSFGLAFSYTSPTVGAYTLFAFGLATGGGLFIWGLPIVVAGQVLVALIFAELAVIYPMAGALYQWARRLIGPRYGWLVGWAYCWALLITIAAVDLGAAPFVLETLGLRPFGSAGGEGVEESSVGEVGIALLVCALQTTINIGGVRITTLLTNVGMILEFIMTLGIALFLLVSSGPHQPYSSVFEPSPSYTGNLPFLSAILSQAFIFYGFESAAAVSEEVRDSRKSVPRTMVLSLISAAFAVLLLQSRPDLSTTSISAIFQICYVSCAGAEQAAIARMIWAYARDDVLPFSSWLKKVSPRTQVPVNATLVAAAIPMCVMLTTLIRVGKLNVHEIVVDYCIAGGRLDKHTLLTEQTTHHSDYFGLGKLRLPVGIGALVYGVAMIVNLLWPRPVDELRGWVTLLVTVAVLAVGVVVVRGRNKQVTSLSASFHFDERTYLLEEAKRSPEALNMRATLHRPLSFSSGAPRQEKVS</sequence>
<feature type="transmembrane region" description="Helical" evidence="7">
    <location>
        <begin position="123"/>
        <end position="148"/>
    </location>
</feature>
<dbReference type="AlphaFoldDB" id="L8HDJ9"/>
<dbReference type="KEGG" id="acan:ACA1_068490"/>
<dbReference type="GO" id="GO:0022857">
    <property type="term" value="F:transmembrane transporter activity"/>
    <property type="evidence" value="ECO:0007669"/>
    <property type="project" value="InterPro"/>
</dbReference>
<feature type="transmembrane region" description="Helical" evidence="7">
    <location>
        <begin position="440"/>
        <end position="460"/>
    </location>
</feature>
<dbReference type="PANTHER" id="PTHR45649">
    <property type="entry name" value="AMINO-ACID PERMEASE BAT1"/>
    <property type="match status" value="1"/>
</dbReference>
<dbReference type="InterPro" id="IPR002293">
    <property type="entry name" value="AA/rel_permease1"/>
</dbReference>
<dbReference type="Pfam" id="PF13520">
    <property type="entry name" value="AA_permease_2"/>
    <property type="match status" value="2"/>
</dbReference>
<dbReference type="RefSeq" id="XP_004352793.1">
    <property type="nucleotide sequence ID" value="XM_004352741.1"/>
</dbReference>
<evidence type="ECO:0000256" key="1">
    <source>
        <dbReference type="ARBA" id="ARBA00004141"/>
    </source>
</evidence>
<evidence type="ECO:0000313" key="8">
    <source>
        <dbReference type="EMBL" id="ELR23265.1"/>
    </source>
</evidence>
<evidence type="ECO:0000256" key="7">
    <source>
        <dbReference type="SAM" id="Phobius"/>
    </source>
</evidence>
<accession>L8HDJ9</accession>
<organism evidence="8 9">
    <name type="scientific">Acanthamoeba castellanii (strain ATCC 30010 / Neff)</name>
    <dbReference type="NCBI Taxonomy" id="1257118"/>
    <lineage>
        <taxon>Eukaryota</taxon>
        <taxon>Amoebozoa</taxon>
        <taxon>Discosea</taxon>
        <taxon>Longamoebia</taxon>
        <taxon>Centramoebida</taxon>
        <taxon>Acanthamoebidae</taxon>
        <taxon>Acanthamoeba</taxon>
    </lineage>
</organism>
<dbReference type="GO" id="GO:0016020">
    <property type="term" value="C:membrane"/>
    <property type="evidence" value="ECO:0007669"/>
    <property type="project" value="UniProtKB-SubCell"/>
</dbReference>
<reference evidence="8 9" key="1">
    <citation type="journal article" date="2013" name="Genome Biol.">
        <title>Genome of Acanthamoeba castellanii highlights extensive lateral gene transfer and early evolution of tyrosine kinase signaling.</title>
        <authorList>
            <person name="Clarke M."/>
            <person name="Lohan A.J."/>
            <person name="Liu B."/>
            <person name="Lagkouvardos I."/>
            <person name="Roy S."/>
            <person name="Zafar N."/>
            <person name="Bertelli C."/>
            <person name="Schilde C."/>
            <person name="Kianianmomeni A."/>
            <person name="Burglin T.R."/>
            <person name="Frech C."/>
            <person name="Turcotte B."/>
            <person name="Kopec K.O."/>
            <person name="Synnott J.M."/>
            <person name="Choo C."/>
            <person name="Paponov I."/>
            <person name="Finkler A."/>
            <person name="Soon Heng Tan C."/>
            <person name="Hutchins A.P."/>
            <person name="Weinmeier T."/>
            <person name="Rattei T."/>
            <person name="Chu J.S."/>
            <person name="Gimenez G."/>
            <person name="Irimia M."/>
            <person name="Rigden D.J."/>
            <person name="Fitzpatrick D.A."/>
            <person name="Lorenzo-Morales J."/>
            <person name="Bateman A."/>
            <person name="Chiu C.H."/>
            <person name="Tang P."/>
            <person name="Hegemann P."/>
            <person name="Fromm H."/>
            <person name="Raoult D."/>
            <person name="Greub G."/>
            <person name="Miranda-Saavedra D."/>
            <person name="Chen N."/>
            <person name="Nash P."/>
            <person name="Ginger M.L."/>
            <person name="Horn M."/>
            <person name="Schaap P."/>
            <person name="Caler L."/>
            <person name="Loftus B."/>
        </authorList>
    </citation>
    <scope>NUCLEOTIDE SEQUENCE [LARGE SCALE GENOMIC DNA]</scope>
    <source>
        <strain evidence="8 9">Neff</strain>
    </source>
</reference>
<dbReference type="OMA" id="AFFWTWP"/>
<evidence type="ECO:0000313" key="9">
    <source>
        <dbReference type="Proteomes" id="UP000011083"/>
    </source>
</evidence>
<name>L8HDJ9_ACACF</name>
<feature type="transmembrane region" description="Helical" evidence="7">
    <location>
        <begin position="195"/>
        <end position="217"/>
    </location>
</feature>
<feature type="transmembrane region" description="Helical" evidence="7">
    <location>
        <begin position="275"/>
        <end position="292"/>
    </location>
</feature>
<keyword evidence="2" id="KW-0813">Transport</keyword>
<dbReference type="OrthoDB" id="10054429at2759"/>
<keyword evidence="5 7" id="KW-0472">Membrane</keyword>
<feature type="region of interest" description="Disordered" evidence="6">
    <location>
        <begin position="1"/>
        <end position="24"/>
    </location>
</feature>
<evidence type="ECO:0000256" key="3">
    <source>
        <dbReference type="ARBA" id="ARBA00022692"/>
    </source>
</evidence>
<evidence type="ECO:0000256" key="4">
    <source>
        <dbReference type="ARBA" id="ARBA00022989"/>
    </source>
</evidence>
<dbReference type="VEuPathDB" id="AmoebaDB:ACA1_068490"/>
<evidence type="ECO:0000256" key="2">
    <source>
        <dbReference type="ARBA" id="ARBA00022448"/>
    </source>
</evidence>
<dbReference type="Gene3D" id="1.20.1740.10">
    <property type="entry name" value="Amino acid/polyamine transporter I"/>
    <property type="match status" value="1"/>
</dbReference>
<dbReference type="STRING" id="1257118.L8HDJ9"/>
<protein>
    <submittedName>
        <fullName evidence="8">Amino acid permease superfamily protein</fullName>
    </submittedName>
</protein>
<dbReference type="Proteomes" id="UP000011083">
    <property type="component" value="Unassembled WGS sequence"/>
</dbReference>
<feature type="transmembrane region" description="Helical" evidence="7">
    <location>
        <begin position="348"/>
        <end position="369"/>
    </location>
</feature>
<proteinExistence type="predicted"/>
<dbReference type="PANTHER" id="PTHR45649:SF26">
    <property type="entry name" value="OS04G0435100 PROTEIN"/>
    <property type="match status" value="1"/>
</dbReference>
<keyword evidence="3 7" id="KW-0812">Transmembrane</keyword>
<feature type="transmembrane region" description="Helical" evidence="7">
    <location>
        <begin position="237"/>
        <end position="255"/>
    </location>
</feature>
<keyword evidence="9" id="KW-1185">Reference proteome</keyword>